<protein>
    <recommendedName>
        <fullName evidence="1">Reverse transcriptase domain-containing protein</fullName>
    </recommendedName>
</protein>
<dbReference type="PANTHER" id="PTHR47027">
    <property type="entry name" value="REVERSE TRANSCRIPTASE DOMAIN-CONTAINING PROTEIN"/>
    <property type="match status" value="1"/>
</dbReference>
<evidence type="ECO:0000313" key="3">
    <source>
        <dbReference type="Proteomes" id="UP001608902"/>
    </source>
</evidence>
<keyword evidence="3" id="KW-1185">Reference proteome</keyword>
<dbReference type="Pfam" id="PF00078">
    <property type="entry name" value="RVT_1"/>
    <property type="match status" value="1"/>
</dbReference>
<dbReference type="PANTHER" id="PTHR47027:SF29">
    <property type="entry name" value="C2H2-TYPE DOMAIN-CONTAINING PROTEIN"/>
    <property type="match status" value="1"/>
</dbReference>
<comment type="caution">
    <text evidence="2">The sequence shown here is derived from an EMBL/GenBank/DDBJ whole genome shotgun (WGS) entry which is preliminary data.</text>
</comment>
<dbReference type="AlphaFoldDB" id="A0ABD6EUR2"/>
<name>A0ABD6EUR2_9BILA</name>
<dbReference type="InterPro" id="IPR000477">
    <property type="entry name" value="RT_dom"/>
</dbReference>
<accession>A0ABD6EUR2</accession>
<dbReference type="EMBL" id="JBGFUD010012977">
    <property type="protein sequence ID" value="MFH4983601.1"/>
    <property type="molecule type" value="Genomic_DNA"/>
</dbReference>
<dbReference type="Proteomes" id="UP001608902">
    <property type="component" value="Unassembled WGS sequence"/>
</dbReference>
<evidence type="ECO:0000313" key="2">
    <source>
        <dbReference type="EMBL" id="MFH4983601.1"/>
    </source>
</evidence>
<feature type="domain" description="Reverse transcriptase" evidence="1">
    <location>
        <begin position="9"/>
        <end position="116"/>
    </location>
</feature>
<gene>
    <name evidence="2" type="ORF">AB6A40_010310</name>
</gene>
<proteinExistence type="predicted"/>
<organism evidence="2 3">
    <name type="scientific">Gnathostoma spinigerum</name>
    <dbReference type="NCBI Taxonomy" id="75299"/>
    <lineage>
        <taxon>Eukaryota</taxon>
        <taxon>Metazoa</taxon>
        <taxon>Ecdysozoa</taxon>
        <taxon>Nematoda</taxon>
        <taxon>Chromadorea</taxon>
        <taxon>Rhabditida</taxon>
        <taxon>Spirurina</taxon>
        <taxon>Gnathostomatomorpha</taxon>
        <taxon>Gnathostomatoidea</taxon>
        <taxon>Gnathostomatidae</taxon>
        <taxon>Gnathostoma</taxon>
    </lineage>
</organism>
<sequence>MPPISVYHVRKGDTISPKLFAACLEFVFRKISSRGGVNIDGKVLTHLLFADDIVILANDTPTAHELLQLSEESKAVELKVNISKTKYTRSKEGTHTPIKKDGEVVEEVNSFRYLGQVPNMHNKTNEEIGRRCMEGWRTFNSIKEVLEKLNKPEDRALLFNSTVVPSVLYRS</sequence>
<reference evidence="2 3" key="1">
    <citation type="submission" date="2024-08" db="EMBL/GenBank/DDBJ databases">
        <title>Gnathostoma spinigerum genome.</title>
        <authorList>
            <person name="Gonzalez-Bertolin B."/>
            <person name="Monzon S."/>
            <person name="Zaballos A."/>
            <person name="Jimenez P."/>
            <person name="Dekumyoy P."/>
            <person name="Varona S."/>
            <person name="Cuesta I."/>
            <person name="Sumanam S."/>
            <person name="Adisakwattana P."/>
            <person name="Gasser R.B."/>
            <person name="Hernandez-Gonzalez A."/>
            <person name="Young N.D."/>
            <person name="Perteguer M.J."/>
        </authorList>
    </citation>
    <scope>NUCLEOTIDE SEQUENCE [LARGE SCALE GENOMIC DNA]</scope>
    <source>
        <strain evidence="2">AL3</strain>
        <tissue evidence="2">Liver</tissue>
    </source>
</reference>
<evidence type="ECO:0000259" key="1">
    <source>
        <dbReference type="Pfam" id="PF00078"/>
    </source>
</evidence>